<reference evidence="1 2" key="1">
    <citation type="submission" date="2018-12" db="EMBL/GenBank/DDBJ databases">
        <title>Characterization of a novel siphovirus infacting Bacillus anthracis.</title>
        <authorList>
            <person name="Hu X."/>
            <person name="Wan X."/>
            <person name="Geng P."/>
            <person name="Yuan Z."/>
        </authorList>
    </citation>
    <scope>NUCLEOTIDE SEQUENCE [LARGE SCALE GENOMIC DNA]</scope>
</reference>
<gene>
    <name evidence="1" type="ORF">pW2_44</name>
</gene>
<dbReference type="EMBL" id="MK288021">
    <property type="protein sequence ID" value="AZU98882.1"/>
    <property type="molecule type" value="Genomic_DNA"/>
</dbReference>
<sequence>MWEITNTIKEPIIKIYPYGSRVYQTDNENSDYDFMAIAQTKDTKLDYTFECGNVSIHVVSEHLFIKRIKEHHISYLECIFQDPDDEYRKHFELDLEKLRRDISAKSSNSFVKCKKKLNDGEIYIGKKSMFHSIRILLFGIQIAKYGEIIDYGCANHYLNSVKRMKDWETIKDYFQPVYNRHKSTLRVLAPLESDQRRKG</sequence>
<evidence type="ECO:0000313" key="1">
    <source>
        <dbReference type="EMBL" id="AZU98882.1"/>
    </source>
</evidence>
<evidence type="ECO:0000313" key="2">
    <source>
        <dbReference type="Proteomes" id="UP000287896"/>
    </source>
</evidence>
<proteinExistence type="predicted"/>
<accession>A0A3Q9R7H8</accession>
<evidence type="ECO:0008006" key="3">
    <source>
        <dbReference type="Google" id="ProtNLM"/>
    </source>
</evidence>
<name>A0A3Q9R7H8_9CAUD</name>
<protein>
    <recommendedName>
        <fullName evidence="3">Nucleotidyltransferase</fullName>
    </recommendedName>
</protein>
<dbReference type="SUPFAM" id="SSF81301">
    <property type="entry name" value="Nucleotidyltransferase"/>
    <property type="match status" value="1"/>
</dbReference>
<dbReference type="Gene3D" id="3.30.460.10">
    <property type="entry name" value="Beta Polymerase, domain 2"/>
    <property type="match status" value="1"/>
</dbReference>
<dbReference type="InterPro" id="IPR043519">
    <property type="entry name" value="NT_sf"/>
</dbReference>
<organism evidence="1 2">
    <name type="scientific">Bacillus phage pW2</name>
    <dbReference type="NCBI Taxonomy" id="2500559"/>
    <lineage>
        <taxon>Viruses</taxon>
        <taxon>Duplodnaviria</taxon>
        <taxon>Heunggongvirae</taxon>
        <taxon>Uroviricota</taxon>
        <taxon>Caudoviricetes</taxon>
        <taxon>Joanripponvirinae</taxon>
        <taxon>Sophritavirus</taxon>
        <taxon>Sophritavirus pW2</taxon>
    </lineage>
</organism>
<keyword evidence="2" id="KW-1185">Reference proteome</keyword>
<dbReference type="Proteomes" id="UP000287896">
    <property type="component" value="Segment"/>
</dbReference>